<dbReference type="PROSITE" id="PS50865">
    <property type="entry name" value="ZF_MYND_2"/>
    <property type="match status" value="1"/>
</dbReference>
<evidence type="ECO:0000256" key="5">
    <source>
        <dbReference type="SAM" id="MobiDB-lite"/>
    </source>
</evidence>
<sequence>MADDSLAILPRSMGQQPLQKKKAAPKRFIPSQKGALITENPMEEECPYTFSDSPAFLRQKKAEEDAKRAAELEGKEETRGFLRSVEELARKQKWDEAFQVLEKRTAVPSGLFLVTRALLRWKFCHYGSALKDAEEALKNYGSSTKAGPLAAAFACFARLCLGSDVRDKGSCSKEMRPLLECWEQAEESALRRHALGQGLFKPRQQQRLQNIGCPVEGMEAADGTYPVGGGVRLGYILLKNQKDATAPVVVHFHGSGETAADYLQPQLAEKYRDLPVHLLVTDYRGYGWSSGEPSLATFLKDAEPLAEHLPELFVQHGLSWPYPGGLILSGRSLGAQVAVHLAAMFPTLFRSMILDSAVASSATGDRLGEARLAALTQWHKELENSNLEVLQPLDAELWTLGALDKVRSFSGQLLLLHGLADELVPYESSESLHAAAASRQKEVVLVKDAGHNNIGQYQEYWHAMRRFALKVQLDSTLPSVAGAVEHLCAVCALPATYKCGRCQKVWYCSRAHQAEQWKTHKKTCNGEDPAPKVAKEGAASLVAIARCLVSGGLSNQQVSLGCALPPLPQEWLCLEDDHDKHEMLAVFLASTSVQLVHAEEVQCDGGAAKVCECLLGCDIFGGDASECDEVDHLTAVDRAVRAAMTEPDDTNCDGMMCVVHCANKLKCLDAAVESRCLTVKRANPKCKVKCNHAWRTSAPSVLMSLALLLGLPVLNNQ</sequence>
<dbReference type="InterPro" id="IPR029058">
    <property type="entry name" value="AB_hydrolase_fold"/>
</dbReference>
<dbReference type="PANTHER" id="PTHR12277">
    <property type="entry name" value="ALPHA/BETA HYDROLASE DOMAIN-CONTAINING PROTEIN"/>
    <property type="match status" value="1"/>
</dbReference>
<comment type="caution">
    <text evidence="7">The sequence shown here is derived from an EMBL/GenBank/DDBJ whole genome shotgun (WGS) entry which is preliminary data.</text>
</comment>
<dbReference type="Gene3D" id="3.40.50.1820">
    <property type="entry name" value="alpha/beta hydrolase"/>
    <property type="match status" value="1"/>
</dbReference>
<dbReference type="SUPFAM" id="SSF144232">
    <property type="entry name" value="HIT/MYND zinc finger-like"/>
    <property type="match status" value="1"/>
</dbReference>
<dbReference type="GO" id="GO:0008236">
    <property type="term" value="F:serine-type peptidase activity"/>
    <property type="evidence" value="ECO:0007669"/>
    <property type="project" value="InterPro"/>
</dbReference>
<dbReference type="Proteomes" id="UP000604046">
    <property type="component" value="Unassembled WGS sequence"/>
</dbReference>
<evidence type="ECO:0000256" key="3">
    <source>
        <dbReference type="ARBA" id="ARBA00022833"/>
    </source>
</evidence>
<dbReference type="GO" id="GO:0006508">
    <property type="term" value="P:proteolysis"/>
    <property type="evidence" value="ECO:0007669"/>
    <property type="project" value="InterPro"/>
</dbReference>
<dbReference type="InterPro" id="IPR001375">
    <property type="entry name" value="Peptidase_S9_cat"/>
</dbReference>
<accession>A0A812UCY0</accession>
<dbReference type="Pfam" id="PF01753">
    <property type="entry name" value="zf-MYND"/>
    <property type="match status" value="1"/>
</dbReference>
<dbReference type="Gene3D" id="6.10.140.2220">
    <property type="match status" value="1"/>
</dbReference>
<dbReference type="SUPFAM" id="SSF53474">
    <property type="entry name" value="alpha/beta-Hydrolases"/>
    <property type="match status" value="1"/>
</dbReference>
<dbReference type="EMBL" id="CAJNDS010002669">
    <property type="protein sequence ID" value="CAE7561265.1"/>
    <property type="molecule type" value="Genomic_DNA"/>
</dbReference>
<gene>
    <name evidence="7" type="primary">abhd13</name>
    <name evidence="7" type="ORF">SNAT2548_LOCUS31661</name>
</gene>
<reference evidence="7" key="1">
    <citation type="submission" date="2021-02" db="EMBL/GenBank/DDBJ databases">
        <authorList>
            <person name="Dougan E. K."/>
            <person name="Rhodes N."/>
            <person name="Thang M."/>
            <person name="Chan C."/>
        </authorList>
    </citation>
    <scope>NUCLEOTIDE SEQUENCE</scope>
</reference>
<dbReference type="Pfam" id="PF00326">
    <property type="entry name" value="Peptidase_S9"/>
    <property type="match status" value="1"/>
</dbReference>
<dbReference type="OrthoDB" id="427821at2759"/>
<feature type="domain" description="MYND-type" evidence="6">
    <location>
        <begin position="488"/>
        <end position="524"/>
    </location>
</feature>
<feature type="region of interest" description="Disordered" evidence="5">
    <location>
        <begin position="1"/>
        <end position="25"/>
    </location>
</feature>
<evidence type="ECO:0000256" key="2">
    <source>
        <dbReference type="ARBA" id="ARBA00022771"/>
    </source>
</evidence>
<protein>
    <submittedName>
        <fullName evidence="7">Abhd13 protein</fullName>
    </submittedName>
</protein>
<evidence type="ECO:0000313" key="8">
    <source>
        <dbReference type="Proteomes" id="UP000604046"/>
    </source>
</evidence>
<organism evidence="7 8">
    <name type="scientific">Symbiodinium natans</name>
    <dbReference type="NCBI Taxonomy" id="878477"/>
    <lineage>
        <taxon>Eukaryota</taxon>
        <taxon>Sar</taxon>
        <taxon>Alveolata</taxon>
        <taxon>Dinophyceae</taxon>
        <taxon>Suessiales</taxon>
        <taxon>Symbiodiniaceae</taxon>
        <taxon>Symbiodinium</taxon>
    </lineage>
</organism>
<keyword evidence="3" id="KW-0862">Zinc</keyword>
<dbReference type="AlphaFoldDB" id="A0A812UCY0"/>
<keyword evidence="1" id="KW-0479">Metal-binding</keyword>
<dbReference type="PANTHER" id="PTHR12277:SF81">
    <property type="entry name" value="PROTEIN ABHD13"/>
    <property type="match status" value="1"/>
</dbReference>
<name>A0A812UCY0_9DINO</name>
<evidence type="ECO:0000256" key="1">
    <source>
        <dbReference type="ARBA" id="ARBA00022723"/>
    </source>
</evidence>
<keyword evidence="8" id="KW-1185">Reference proteome</keyword>
<evidence type="ECO:0000259" key="6">
    <source>
        <dbReference type="PROSITE" id="PS50865"/>
    </source>
</evidence>
<keyword evidence="2 4" id="KW-0863">Zinc-finger</keyword>
<dbReference type="InterPro" id="IPR002893">
    <property type="entry name" value="Znf_MYND"/>
</dbReference>
<evidence type="ECO:0000313" key="7">
    <source>
        <dbReference type="EMBL" id="CAE7561265.1"/>
    </source>
</evidence>
<dbReference type="GO" id="GO:0008270">
    <property type="term" value="F:zinc ion binding"/>
    <property type="evidence" value="ECO:0007669"/>
    <property type="project" value="UniProtKB-KW"/>
</dbReference>
<proteinExistence type="predicted"/>
<evidence type="ECO:0000256" key="4">
    <source>
        <dbReference type="PROSITE-ProRule" id="PRU00134"/>
    </source>
</evidence>